<reference evidence="1 2" key="1">
    <citation type="journal article" date="2018" name="Front. Plant Sci.">
        <title>Red Clover (Trifolium pratense) and Zigzag Clover (T. medium) - A Picture of Genomic Similarities and Differences.</title>
        <authorList>
            <person name="Dluhosova J."/>
            <person name="Istvanek J."/>
            <person name="Nedelnik J."/>
            <person name="Repkova J."/>
        </authorList>
    </citation>
    <scope>NUCLEOTIDE SEQUENCE [LARGE SCALE GENOMIC DNA]</scope>
    <source>
        <strain evidence="2">cv. 10/8</strain>
        <tissue evidence="1">Leaf</tissue>
    </source>
</reference>
<sequence>MEVLALLRDHSAEVRKDDRIYRTLFWVPSPGPCHPSSQGLALSRLEIFSQR</sequence>
<dbReference type="EMBL" id="LXQA011370701">
    <property type="protein sequence ID" value="MCI94931.1"/>
    <property type="molecule type" value="Genomic_DNA"/>
</dbReference>
<proteinExistence type="predicted"/>
<dbReference type="Proteomes" id="UP000265520">
    <property type="component" value="Unassembled WGS sequence"/>
</dbReference>
<comment type="caution">
    <text evidence="1">The sequence shown here is derived from an EMBL/GenBank/DDBJ whole genome shotgun (WGS) entry which is preliminary data.</text>
</comment>
<feature type="non-terminal residue" evidence="1">
    <location>
        <position position="51"/>
    </location>
</feature>
<evidence type="ECO:0000313" key="2">
    <source>
        <dbReference type="Proteomes" id="UP000265520"/>
    </source>
</evidence>
<protein>
    <submittedName>
        <fullName evidence="1">Uncharacterized protein</fullName>
    </submittedName>
</protein>
<evidence type="ECO:0000313" key="1">
    <source>
        <dbReference type="EMBL" id="MCI94931.1"/>
    </source>
</evidence>
<organism evidence="1 2">
    <name type="scientific">Trifolium medium</name>
    <dbReference type="NCBI Taxonomy" id="97028"/>
    <lineage>
        <taxon>Eukaryota</taxon>
        <taxon>Viridiplantae</taxon>
        <taxon>Streptophyta</taxon>
        <taxon>Embryophyta</taxon>
        <taxon>Tracheophyta</taxon>
        <taxon>Spermatophyta</taxon>
        <taxon>Magnoliopsida</taxon>
        <taxon>eudicotyledons</taxon>
        <taxon>Gunneridae</taxon>
        <taxon>Pentapetalae</taxon>
        <taxon>rosids</taxon>
        <taxon>fabids</taxon>
        <taxon>Fabales</taxon>
        <taxon>Fabaceae</taxon>
        <taxon>Papilionoideae</taxon>
        <taxon>50 kb inversion clade</taxon>
        <taxon>NPAAA clade</taxon>
        <taxon>Hologalegina</taxon>
        <taxon>IRL clade</taxon>
        <taxon>Trifolieae</taxon>
        <taxon>Trifolium</taxon>
    </lineage>
</organism>
<accession>A0A392W715</accession>
<name>A0A392W715_9FABA</name>
<keyword evidence="2" id="KW-1185">Reference proteome</keyword>
<dbReference type="AlphaFoldDB" id="A0A392W715"/>